<dbReference type="PANTHER" id="PTHR16450:SF1">
    <property type="entry name" value="PROTEIN CBG12045"/>
    <property type="match status" value="1"/>
</dbReference>
<keyword evidence="1 3" id="KW-0479">Metal-binding</keyword>
<dbReference type="GO" id="GO:0008270">
    <property type="term" value="F:zinc ion binding"/>
    <property type="evidence" value="ECO:0007669"/>
    <property type="project" value="UniProtKB-KW"/>
</dbReference>
<gene>
    <name evidence="6" type="ORF">PFISCL1PPCAC_1967</name>
</gene>
<evidence type="ECO:0000256" key="3">
    <source>
        <dbReference type="PROSITE-ProRule" id="PRU00175"/>
    </source>
</evidence>
<protein>
    <recommendedName>
        <fullName evidence="5">RING-type domain-containing protein</fullName>
    </recommendedName>
</protein>
<evidence type="ECO:0000259" key="5">
    <source>
        <dbReference type="PROSITE" id="PS50089"/>
    </source>
</evidence>
<feature type="non-terminal residue" evidence="6">
    <location>
        <position position="1"/>
    </location>
</feature>
<evidence type="ECO:0000313" key="6">
    <source>
        <dbReference type="EMBL" id="GMT10670.1"/>
    </source>
</evidence>
<dbReference type="PANTHER" id="PTHR16450">
    <property type="entry name" value="RING FINGER PROTEIN 186"/>
    <property type="match status" value="1"/>
</dbReference>
<evidence type="ECO:0000313" key="7">
    <source>
        <dbReference type="Proteomes" id="UP001432322"/>
    </source>
</evidence>
<evidence type="ECO:0000256" key="2">
    <source>
        <dbReference type="ARBA" id="ARBA00022833"/>
    </source>
</evidence>
<feature type="region of interest" description="Disordered" evidence="4">
    <location>
        <begin position="1"/>
        <end position="73"/>
    </location>
</feature>
<reference evidence="6" key="1">
    <citation type="submission" date="2023-10" db="EMBL/GenBank/DDBJ databases">
        <title>Genome assembly of Pristionchus species.</title>
        <authorList>
            <person name="Yoshida K."/>
            <person name="Sommer R.J."/>
        </authorList>
    </citation>
    <scope>NUCLEOTIDE SEQUENCE</scope>
    <source>
        <strain evidence="6">RS5133</strain>
    </source>
</reference>
<dbReference type="InterPro" id="IPR013083">
    <property type="entry name" value="Znf_RING/FYVE/PHD"/>
</dbReference>
<dbReference type="Gene3D" id="3.30.40.10">
    <property type="entry name" value="Zinc/RING finger domain, C3HC4 (zinc finger)"/>
    <property type="match status" value="1"/>
</dbReference>
<feature type="compositionally biased region" description="Polar residues" evidence="4">
    <location>
        <begin position="10"/>
        <end position="27"/>
    </location>
</feature>
<evidence type="ECO:0000256" key="4">
    <source>
        <dbReference type="SAM" id="MobiDB-lite"/>
    </source>
</evidence>
<feature type="domain" description="RING-type" evidence="5">
    <location>
        <begin position="121"/>
        <end position="163"/>
    </location>
</feature>
<sequence length="206" mass="24770">SVVDTHRRTCSSASDGSDFVQVTSPQFDEQEKIPLKIEEEEKEDWSKYEETEKTEKKEEIEEKKSSEKKEWKELREEREEKIMKESKESENGKKKMKAFMKMERARDNCKSSLLINFSRQCQLCSTLNPFERVVYQSCGHISCTPCATQLRLTENDDRCPFCEVESRSIPLREEIEYDDREKECICRRMRRRLREWRQRLTNLMKN</sequence>
<dbReference type="AlphaFoldDB" id="A0AAV5UTV5"/>
<accession>A0AAV5UTV5</accession>
<evidence type="ECO:0000256" key="1">
    <source>
        <dbReference type="ARBA" id="ARBA00022771"/>
    </source>
</evidence>
<organism evidence="6 7">
    <name type="scientific">Pristionchus fissidentatus</name>
    <dbReference type="NCBI Taxonomy" id="1538716"/>
    <lineage>
        <taxon>Eukaryota</taxon>
        <taxon>Metazoa</taxon>
        <taxon>Ecdysozoa</taxon>
        <taxon>Nematoda</taxon>
        <taxon>Chromadorea</taxon>
        <taxon>Rhabditida</taxon>
        <taxon>Rhabditina</taxon>
        <taxon>Diplogasteromorpha</taxon>
        <taxon>Diplogasteroidea</taxon>
        <taxon>Neodiplogasteridae</taxon>
        <taxon>Pristionchus</taxon>
    </lineage>
</organism>
<dbReference type="SUPFAM" id="SSF57850">
    <property type="entry name" value="RING/U-box"/>
    <property type="match status" value="1"/>
</dbReference>
<dbReference type="InterPro" id="IPR001841">
    <property type="entry name" value="Znf_RING"/>
</dbReference>
<proteinExistence type="predicted"/>
<keyword evidence="2" id="KW-0862">Zinc</keyword>
<dbReference type="PROSITE" id="PS50089">
    <property type="entry name" value="ZF_RING_2"/>
    <property type="match status" value="1"/>
</dbReference>
<name>A0AAV5UTV5_9BILA</name>
<dbReference type="EMBL" id="BTSY01000001">
    <property type="protein sequence ID" value="GMT10670.1"/>
    <property type="molecule type" value="Genomic_DNA"/>
</dbReference>
<feature type="compositionally biased region" description="Basic and acidic residues" evidence="4">
    <location>
        <begin position="29"/>
        <end position="73"/>
    </location>
</feature>
<keyword evidence="1 3" id="KW-0863">Zinc-finger</keyword>
<keyword evidence="7" id="KW-1185">Reference proteome</keyword>
<comment type="caution">
    <text evidence="6">The sequence shown here is derived from an EMBL/GenBank/DDBJ whole genome shotgun (WGS) entry which is preliminary data.</text>
</comment>
<dbReference type="Proteomes" id="UP001432322">
    <property type="component" value="Unassembled WGS sequence"/>
</dbReference>